<protein>
    <submittedName>
        <fullName evidence="2">Uncharacterized protein</fullName>
    </submittedName>
</protein>
<feature type="transmembrane region" description="Helical" evidence="1">
    <location>
        <begin position="87"/>
        <end position="106"/>
    </location>
</feature>
<gene>
    <name evidence="2" type="ORF">PV399_10775</name>
    <name evidence="3" type="ORF">PV666_16825</name>
</gene>
<dbReference type="EMBL" id="JARAWC010000006">
    <property type="protein sequence ID" value="MDX2960192.1"/>
    <property type="molecule type" value="Genomic_DNA"/>
</dbReference>
<keyword evidence="1" id="KW-0812">Transmembrane</keyword>
<feature type="transmembrane region" description="Helical" evidence="1">
    <location>
        <begin position="35"/>
        <end position="56"/>
    </location>
</feature>
<keyword evidence="1" id="KW-1133">Transmembrane helix</keyword>
<organism evidence="2 5">
    <name type="scientific">Streptomyces acidiscabies</name>
    <dbReference type="NCBI Taxonomy" id="42234"/>
    <lineage>
        <taxon>Bacteria</taxon>
        <taxon>Bacillati</taxon>
        <taxon>Actinomycetota</taxon>
        <taxon>Actinomycetes</taxon>
        <taxon>Kitasatosporales</taxon>
        <taxon>Streptomycetaceae</taxon>
        <taxon>Streptomyces</taxon>
    </lineage>
</organism>
<comment type="caution">
    <text evidence="2">The sequence shown here is derived from an EMBL/GenBank/DDBJ whole genome shotgun (WGS) entry which is preliminary data.</text>
</comment>
<name>A0AAP6B8L1_9ACTN</name>
<evidence type="ECO:0000313" key="5">
    <source>
        <dbReference type="Proteomes" id="UP001282288"/>
    </source>
</evidence>
<proteinExistence type="predicted"/>
<dbReference type="RefSeq" id="WP_158002793.1">
    <property type="nucleotide sequence ID" value="NZ_CP122369.1"/>
</dbReference>
<dbReference type="Proteomes" id="UP001272987">
    <property type="component" value="Unassembled WGS sequence"/>
</dbReference>
<dbReference type="GeneID" id="69811470"/>
<evidence type="ECO:0000313" key="3">
    <source>
        <dbReference type="EMBL" id="MDX3019543.1"/>
    </source>
</evidence>
<keyword evidence="4" id="KW-1185">Reference proteome</keyword>
<keyword evidence="1" id="KW-0472">Membrane</keyword>
<evidence type="ECO:0000313" key="2">
    <source>
        <dbReference type="EMBL" id="MDX2960192.1"/>
    </source>
</evidence>
<evidence type="ECO:0000313" key="4">
    <source>
        <dbReference type="Proteomes" id="UP001272987"/>
    </source>
</evidence>
<accession>A0AAP6B8L1</accession>
<reference evidence="2 4" key="1">
    <citation type="journal article" date="2023" name="Microb. Genom.">
        <title>Mesoterricola silvestris gen. nov., sp. nov., Mesoterricola sediminis sp. nov., Geothrix oryzae sp. nov., Geothrix edaphica sp. nov., Geothrix rubra sp. nov., and Geothrix limicola sp. nov., six novel members of Acidobacteriota isolated from soils.</title>
        <authorList>
            <person name="Weisberg A.J."/>
            <person name="Pearce E."/>
            <person name="Kramer C.G."/>
            <person name="Chang J.H."/>
            <person name="Clarke C.R."/>
        </authorList>
    </citation>
    <scope>NUCLEOTIDE SEQUENCE</scope>
    <source>
        <strain evidence="3 4">NB05-1H</strain>
        <strain evidence="2">NRRL_B-16521</strain>
    </source>
</reference>
<dbReference type="AlphaFoldDB" id="A0AAP6B8L1"/>
<dbReference type="Proteomes" id="UP001282288">
    <property type="component" value="Unassembled WGS sequence"/>
</dbReference>
<feature type="transmembrane region" description="Helical" evidence="1">
    <location>
        <begin position="62"/>
        <end position="80"/>
    </location>
</feature>
<dbReference type="EMBL" id="JARAWP010000009">
    <property type="protein sequence ID" value="MDX3019543.1"/>
    <property type="molecule type" value="Genomic_DNA"/>
</dbReference>
<feature type="transmembrane region" description="Helical" evidence="1">
    <location>
        <begin position="126"/>
        <end position="145"/>
    </location>
</feature>
<evidence type="ECO:0000256" key="1">
    <source>
        <dbReference type="SAM" id="Phobius"/>
    </source>
</evidence>
<sequence length="216" mass="22374">MSEVRWGCGASAASSWLLAQFPAPLKDGADAPVPVARAGVFATVGAALGATAHHLVAEEPPHWQRVLVGASVLFVLGLLGVRRPRSLPVVALACALAQGGLHQWLAAGHTGSAHVHHASEATATHASWTMTAAHALAALLVAALLQRADQVFWRLAQGIRHRTAALRALTGFTPASPDAQVFPPHTITLPRCAGGVALAHVVVRRGPPAARSNHTN</sequence>